<evidence type="ECO:0000256" key="8">
    <source>
        <dbReference type="ARBA" id="ARBA00022967"/>
    </source>
</evidence>
<evidence type="ECO:0000256" key="4">
    <source>
        <dbReference type="ARBA" id="ARBA00022597"/>
    </source>
</evidence>
<reference evidence="11 12" key="1">
    <citation type="submission" date="2016-11" db="EMBL/GenBank/DDBJ databases">
        <authorList>
            <person name="Jaros S."/>
            <person name="Januszkiewicz K."/>
            <person name="Wedrychowicz H."/>
        </authorList>
    </citation>
    <scope>NUCLEOTIDE SEQUENCE [LARGE SCALE GENOMIC DNA]</scope>
    <source>
        <strain evidence="11 12">DSM 29589</strain>
    </source>
</reference>
<dbReference type="AlphaFoldDB" id="A0A1M7KP70"/>
<dbReference type="Gene3D" id="3.40.50.300">
    <property type="entry name" value="P-loop containing nucleotide triphosphate hydrolases"/>
    <property type="match status" value="2"/>
</dbReference>
<dbReference type="RefSeq" id="WP_073038156.1">
    <property type="nucleotide sequence ID" value="NZ_BMLR01000027.1"/>
</dbReference>
<dbReference type="CDD" id="cd03215">
    <property type="entry name" value="ABC_Carb_Monos_II"/>
    <property type="match status" value="1"/>
</dbReference>
<evidence type="ECO:0000256" key="5">
    <source>
        <dbReference type="ARBA" id="ARBA00022737"/>
    </source>
</evidence>
<comment type="subcellular location">
    <subcellularLocation>
        <location evidence="1">Cell membrane</location>
        <topology evidence="1">Peripheral membrane protein</topology>
    </subcellularLocation>
</comment>
<sequence length="507" mass="55327">MEFGNLTAAPLLEVEGVSKHYPGVLALDNVSFSLLPGEVHVLFGENGAGKSTLISLISGAIHPTSGMIRMRGEPVHFASVNEARSRGVTTVFQEFSLIPTMTVEENICLGSEAVRRGMIDRRAIRSEVQSVLARLGFDLPPHALVATLSRAEQQMVEIARAFRGDLSVLILDEPTASLTDKEAERLFDLVAHAKAHGVGIIYITHRLREIERLADRITVLREGKNISTVPAHGISEDRLVKLMSGREMGAVFPAVTHRPAEPLFRAEGLTTRSGSVRSASIEVRAGEIVGLAGLVGSGKSELIRAAFGIEPLTAGRVTLNGQEITGARPQKLLDAGLIYLPPDRRAEGLAMMRPCRENLSLPALRQSPYRRGAFIDRRAERRETNRLLTEMELYPMRPDSDVEAFSGGNQQKVMLGRSLTRPFLVYAFDEPTVGVDVGTRAAIYRFIAGLCESGAAVILISSDLPEILHLCNRAYVFAKGQVTAEVPADQLDEPTILKHFFERENAA</sequence>
<dbReference type="PROSITE" id="PS00211">
    <property type="entry name" value="ABC_TRANSPORTER_1"/>
    <property type="match status" value="1"/>
</dbReference>
<dbReference type="InterPro" id="IPR003439">
    <property type="entry name" value="ABC_transporter-like_ATP-bd"/>
</dbReference>
<dbReference type="SUPFAM" id="SSF52540">
    <property type="entry name" value="P-loop containing nucleoside triphosphate hydrolases"/>
    <property type="match status" value="2"/>
</dbReference>
<evidence type="ECO:0000313" key="11">
    <source>
        <dbReference type="EMBL" id="SHM67238.1"/>
    </source>
</evidence>
<accession>A0A1M7KP70</accession>
<evidence type="ECO:0000313" key="12">
    <source>
        <dbReference type="Proteomes" id="UP000183974"/>
    </source>
</evidence>
<evidence type="ECO:0000256" key="9">
    <source>
        <dbReference type="ARBA" id="ARBA00023136"/>
    </source>
</evidence>
<evidence type="ECO:0000256" key="6">
    <source>
        <dbReference type="ARBA" id="ARBA00022741"/>
    </source>
</evidence>
<evidence type="ECO:0000259" key="10">
    <source>
        <dbReference type="PROSITE" id="PS50893"/>
    </source>
</evidence>
<dbReference type="PANTHER" id="PTHR43790">
    <property type="entry name" value="CARBOHYDRATE TRANSPORT ATP-BINDING PROTEIN MG119-RELATED"/>
    <property type="match status" value="1"/>
</dbReference>
<dbReference type="SMART" id="SM00382">
    <property type="entry name" value="AAA"/>
    <property type="match status" value="2"/>
</dbReference>
<keyword evidence="9" id="KW-0472">Membrane</keyword>
<keyword evidence="12" id="KW-1185">Reference proteome</keyword>
<dbReference type="FunFam" id="3.40.50.300:FF:000127">
    <property type="entry name" value="Ribose import ATP-binding protein RbsA"/>
    <property type="match status" value="1"/>
</dbReference>
<evidence type="ECO:0000256" key="1">
    <source>
        <dbReference type="ARBA" id="ARBA00004202"/>
    </source>
</evidence>
<keyword evidence="5" id="KW-0677">Repeat</keyword>
<dbReference type="GO" id="GO:0005524">
    <property type="term" value="F:ATP binding"/>
    <property type="evidence" value="ECO:0007669"/>
    <property type="project" value="UniProtKB-KW"/>
</dbReference>
<feature type="domain" description="ABC transporter" evidence="10">
    <location>
        <begin position="12"/>
        <end position="247"/>
    </location>
</feature>
<evidence type="ECO:0000256" key="3">
    <source>
        <dbReference type="ARBA" id="ARBA00022475"/>
    </source>
</evidence>
<evidence type="ECO:0000256" key="2">
    <source>
        <dbReference type="ARBA" id="ARBA00022448"/>
    </source>
</evidence>
<dbReference type="GO" id="GO:0016887">
    <property type="term" value="F:ATP hydrolysis activity"/>
    <property type="evidence" value="ECO:0007669"/>
    <property type="project" value="InterPro"/>
</dbReference>
<dbReference type="Proteomes" id="UP000183974">
    <property type="component" value="Unassembled WGS sequence"/>
</dbReference>
<dbReference type="GO" id="GO:0005886">
    <property type="term" value="C:plasma membrane"/>
    <property type="evidence" value="ECO:0007669"/>
    <property type="project" value="UniProtKB-SubCell"/>
</dbReference>
<keyword evidence="8" id="KW-1278">Translocase</keyword>
<protein>
    <submittedName>
        <fullName evidence="11">Monosaccharide ABC transporter ATP-binding protein, CUT2 family</fullName>
    </submittedName>
</protein>
<name>A0A1M7KP70_9RHOB</name>
<keyword evidence="4" id="KW-0762">Sugar transport</keyword>
<dbReference type="OrthoDB" id="9805029at2"/>
<dbReference type="Pfam" id="PF00005">
    <property type="entry name" value="ABC_tran"/>
    <property type="match status" value="2"/>
</dbReference>
<dbReference type="InterPro" id="IPR027417">
    <property type="entry name" value="P-loop_NTPase"/>
</dbReference>
<evidence type="ECO:0000256" key="7">
    <source>
        <dbReference type="ARBA" id="ARBA00022840"/>
    </source>
</evidence>
<organism evidence="11 12">
    <name type="scientific">Roseovarius pacificus</name>
    <dbReference type="NCBI Taxonomy" id="337701"/>
    <lineage>
        <taxon>Bacteria</taxon>
        <taxon>Pseudomonadati</taxon>
        <taxon>Pseudomonadota</taxon>
        <taxon>Alphaproteobacteria</taxon>
        <taxon>Rhodobacterales</taxon>
        <taxon>Roseobacteraceae</taxon>
        <taxon>Roseovarius</taxon>
    </lineage>
</organism>
<dbReference type="CDD" id="cd03216">
    <property type="entry name" value="ABC_Carb_Monos_I"/>
    <property type="match status" value="1"/>
</dbReference>
<dbReference type="PROSITE" id="PS50893">
    <property type="entry name" value="ABC_TRANSPORTER_2"/>
    <property type="match status" value="2"/>
</dbReference>
<dbReference type="STRING" id="337701.SAMN05444398_1338"/>
<gene>
    <name evidence="11" type="ORF">SAMN05444398_1338</name>
</gene>
<dbReference type="InterPro" id="IPR003593">
    <property type="entry name" value="AAA+_ATPase"/>
</dbReference>
<keyword evidence="6" id="KW-0547">Nucleotide-binding</keyword>
<feature type="domain" description="ABC transporter" evidence="10">
    <location>
        <begin position="258"/>
        <end position="504"/>
    </location>
</feature>
<keyword evidence="7 11" id="KW-0067">ATP-binding</keyword>
<keyword evidence="2" id="KW-0813">Transport</keyword>
<keyword evidence="3" id="KW-1003">Cell membrane</keyword>
<proteinExistence type="predicted"/>
<dbReference type="PANTHER" id="PTHR43790:SF9">
    <property type="entry name" value="GALACTOFURANOSE TRANSPORTER ATP-BINDING PROTEIN YTFR"/>
    <property type="match status" value="1"/>
</dbReference>
<dbReference type="InterPro" id="IPR050107">
    <property type="entry name" value="ABC_carbohydrate_import_ATPase"/>
</dbReference>
<dbReference type="InterPro" id="IPR017871">
    <property type="entry name" value="ABC_transporter-like_CS"/>
</dbReference>
<dbReference type="EMBL" id="FRBR01000033">
    <property type="protein sequence ID" value="SHM67238.1"/>
    <property type="molecule type" value="Genomic_DNA"/>
</dbReference>